<keyword evidence="4" id="KW-1185">Reference proteome</keyword>
<dbReference type="GO" id="GO:0008233">
    <property type="term" value="F:peptidase activity"/>
    <property type="evidence" value="ECO:0007669"/>
    <property type="project" value="InterPro"/>
</dbReference>
<dbReference type="SUPFAM" id="SSF55166">
    <property type="entry name" value="Hedgehog/DD-peptidase"/>
    <property type="match status" value="1"/>
</dbReference>
<dbReference type="AlphaFoldDB" id="A0A7X6QYS7"/>
<dbReference type="EMBL" id="JAAXOX010000003">
    <property type="protein sequence ID" value="NKY22479.1"/>
    <property type="molecule type" value="Genomic_DNA"/>
</dbReference>
<evidence type="ECO:0000256" key="1">
    <source>
        <dbReference type="SAM" id="MobiDB-lite"/>
    </source>
</evidence>
<dbReference type="RefSeq" id="WP_168629610.1">
    <property type="nucleotide sequence ID" value="NZ_BONL01000013.1"/>
</dbReference>
<dbReference type="CDD" id="cd14814">
    <property type="entry name" value="Peptidase_M15"/>
    <property type="match status" value="1"/>
</dbReference>
<dbReference type="Proteomes" id="UP000581206">
    <property type="component" value="Unassembled WGS sequence"/>
</dbReference>
<organism evidence="3 4">
    <name type="scientific">Cellulomonas denverensis</name>
    <dbReference type="NCBI Taxonomy" id="264297"/>
    <lineage>
        <taxon>Bacteria</taxon>
        <taxon>Bacillati</taxon>
        <taxon>Actinomycetota</taxon>
        <taxon>Actinomycetes</taxon>
        <taxon>Micrococcales</taxon>
        <taxon>Cellulomonadaceae</taxon>
        <taxon>Cellulomonas</taxon>
    </lineage>
</organism>
<reference evidence="3 4" key="1">
    <citation type="submission" date="2020-04" db="EMBL/GenBank/DDBJ databases">
        <title>MicrobeNet Type strains.</title>
        <authorList>
            <person name="Nicholson A.C."/>
        </authorList>
    </citation>
    <scope>NUCLEOTIDE SEQUENCE [LARGE SCALE GENOMIC DNA]</scope>
    <source>
        <strain evidence="3 4">ATCC BAA-788</strain>
    </source>
</reference>
<dbReference type="Pfam" id="PF02557">
    <property type="entry name" value="VanY"/>
    <property type="match status" value="1"/>
</dbReference>
<accession>A0A7X6QYS7</accession>
<gene>
    <name evidence="3" type="ORF">HGA03_07335</name>
</gene>
<evidence type="ECO:0000313" key="3">
    <source>
        <dbReference type="EMBL" id="NKY22479.1"/>
    </source>
</evidence>
<dbReference type="Gene3D" id="3.30.1380.10">
    <property type="match status" value="1"/>
</dbReference>
<protein>
    <submittedName>
        <fullName evidence="3">Peptidase M15</fullName>
    </submittedName>
</protein>
<evidence type="ECO:0000313" key="4">
    <source>
        <dbReference type="Proteomes" id="UP000581206"/>
    </source>
</evidence>
<evidence type="ECO:0000259" key="2">
    <source>
        <dbReference type="Pfam" id="PF02557"/>
    </source>
</evidence>
<name>A0A7X6QYS7_9CELL</name>
<feature type="domain" description="D-alanyl-D-alanine carboxypeptidase-like core" evidence="2">
    <location>
        <begin position="196"/>
        <end position="308"/>
    </location>
</feature>
<feature type="compositionally biased region" description="Low complexity" evidence="1">
    <location>
        <begin position="120"/>
        <end position="131"/>
    </location>
</feature>
<feature type="region of interest" description="Disordered" evidence="1">
    <location>
        <begin position="110"/>
        <end position="149"/>
    </location>
</feature>
<sequence>MTHAVEGPVHHRRRARLIAASVAVALVATAAVAGALVLRPDPDPVPVALDLTDLSADEPEFLAVRERITAQETSRQVRERSAAERAAAEQAAAQAAQAAADQAAADQAAAAAAEKEAADRAAAQAAAEPAGEAPPPGAPSHPRIAGWVDGRPVDSAGNVLWVTSVPTAGGDGSNGHMPMSAMCAIGWGTDQLGFTQYLRCDAADALTRLNDAYRAVFGASLDLDLTYRSYQDQVAMKAALGGLAATPGTSSHGLGLALDVQEWPQTYGFGTERYTWLVQNGPSYGWYAPQRVREGQPYAEYWHFEYEPGRTS</sequence>
<comment type="caution">
    <text evidence="3">The sequence shown here is derived from an EMBL/GenBank/DDBJ whole genome shotgun (WGS) entry which is preliminary data.</text>
</comment>
<proteinExistence type="predicted"/>
<dbReference type="InterPro" id="IPR003709">
    <property type="entry name" value="VanY-like_core_dom"/>
</dbReference>
<dbReference type="InterPro" id="IPR009045">
    <property type="entry name" value="Zn_M74/Hedgehog-like"/>
</dbReference>
<dbReference type="GO" id="GO:0006508">
    <property type="term" value="P:proteolysis"/>
    <property type="evidence" value="ECO:0007669"/>
    <property type="project" value="InterPro"/>
</dbReference>